<name>A0A4R5UAF0_9HYPH</name>
<dbReference type="Pfam" id="PF13480">
    <property type="entry name" value="Acetyltransf_6"/>
    <property type="match status" value="1"/>
</dbReference>
<feature type="domain" description="BioF2-like acetyltransferase" evidence="1">
    <location>
        <begin position="188"/>
        <end position="335"/>
    </location>
</feature>
<dbReference type="OrthoDB" id="8193702at2"/>
<dbReference type="AlphaFoldDB" id="A0A4R5UAF0"/>
<keyword evidence="2" id="KW-0808">Transferase</keyword>
<dbReference type="Proteomes" id="UP000295238">
    <property type="component" value="Unassembled WGS sequence"/>
</dbReference>
<dbReference type="EMBL" id="SMTL01000006">
    <property type="protein sequence ID" value="TDK31768.1"/>
    <property type="molecule type" value="Genomic_DNA"/>
</dbReference>
<dbReference type="SUPFAM" id="SSF55729">
    <property type="entry name" value="Acyl-CoA N-acyltransferases (Nat)"/>
    <property type="match status" value="1"/>
</dbReference>
<protein>
    <submittedName>
        <fullName evidence="2">GNAT family N-acetyltransferase</fullName>
    </submittedName>
</protein>
<dbReference type="InterPro" id="IPR038740">
    <property type="entry name" value="BioF2-like_GNAT_dom"/>
</dbReference>
<keyword evidence="3" id="KW-1185">Reference proteome</keyword>
<dbReference type="GO" id="GO:0016740">
    <property type="term" value="F:transferase activity"/>
    <property type="evidence" value="ECO:0007669"/>
    <property type="project" value="UniProtKB-KW"/>
</dbReference>
<gene>
    <name evidence="2" type="ORF">E2F50_19050</name>
</gene>
<accession>A0A4R5UAF0</accession>
<sequence>MTRQAEAISDRERKVEFTAIRHDHITTVEEKWQQLQTQGPATAFQHFGWMKAIEAYLCPPANARGFVVEITEIAAGRTLMFIPFAIIKKPGYSAVEYLSLGVCDVSMPILIPGYDFPEHAGGVLWEAIMRVLPKADLVYIDQIPRLMRGTTNPLACAPGVRQIEMRSFAVAIEGAPASVVERIANGQMRRILKTSRRRLEEHGEVKFIIGATKAELDRLLAVMVAQRLERFRQLGRFDPLSRSDVREFYKAAASAGLAGESPARVFGLSVGGEIVATAYGLVTADTFHLVIVSMADGKWLSCSPGTAVLAHVIKWARQQGLTTMDFSIGDLAYKEQFGGKPQPLYALSVPLTGKGTFILQLQRLKNKVASRLRSRTRLWTVINSIRSRAKGS</sequence>
<dbReference type="InterPro" id="IPR016181">
    <property type="entry name" value="Acyl_CoA_acyltransferase"/>
</dbReference>
<proteinExistence type="predicted"/>
<comment type="caution">
    <text evidence="2">The sequence shown here is derived from an EMBL/GenBank/DDBJ whole genome shotgun (WGS) entry which is preliminary data.</text>
</comment>
<evidence type="ECO:0000313" key="3">
    <source>
        <dbReference type="Proteomes" id="UP000295238"/>
    </source>
</evidence>
<evidence type="ECO:0000259" key="1">
    <source>
        <dbReference type="Pfam" id="PF13480"/>
    </source>
</evidence>
<organism evidence="2 3">
    <name type="scientific">Rhizobium deserti</name>
    <dbReference type="NCBI Taxonomy" id="2547961"/>
    <lineage>
        <taxon>Bacteria</taxon>
        <taxon>Pseudomonadati</taxon>
        <taxon>Pseudomonadota</taxon>
        <taxon>Alphaproteobacteria</taxon>
        <taxon>Hyphomicrobiales</taxon>
        <taxon>Rhizobiaceae</taxon>
        <taxon>Rhizobium/Agrobacterium group</taxon>
        <taxon>Rhizobium</taxon>
    </lineage>
</organism>
<evidence type="ECO:0000313" key="2">
    <source>
        <dbReference type="EMBL" id="TDK31768.1"/>
    </source>
</evidence>
<dbReference type="RefSeq" id="WP_133317770.1">
    <property type="nucleotide sequence ID" value="NZ_SMTL01000006.1"/>
</dbReference>
<reference evidence="2 3" key="1">
    <citation type="submission" date="2019-03" db="EMBL/GenBank/DDBJ databases">
        <title>Rhizobium sp. nov., an bacterium isolated from biocrust in Mu Us Desert.</title>
        <authorList>
            <person name="Lixiong L."/>
        </authorList>
    </citation>
    <scope>NUCLEOTIDE SEQUENCE [LARGE SCALE GENOMIC DNA]</scope>
    <source>
        <strain evidence="2 3">SPY-1</strain>
    </source>
</reference>
<dbReference type="Gene3D" id="3.40.630.30">
    <property type="match status" value="1"/>
</dbReference>